<dbReference type="OrthoDB" id="2384430at2759"/>
<dbReference type="AlphaFoldDB" id="A0A397JCN2"/>
<dbReference type="Proteomes" id="UP000266861">
    <property type="component" value="Unassembled WGS sequence"/>
</dbReference>
<accession>A0A397JCN2</accession>
<dbReference type="InterPro" id="IPR052945">
    <property type="entry name" value="Mitotic_Regulator"/>
</dbReference>
<dbReference type="PANTHER" id="PTHR43628">
    <property type="entry name" value="ACTIVATOR OF C KINASE PROTEIN 1-RELATED"/>
    <property type="match status" value="1"/>
</dbReference>
<organism evidence="1 2">
    <name type="scientific">Diversispora epigaea</name>
    <dbReference type="NCBI Taxonomy" id="1348612"/>
    <lineage>
        <taxon>Eukaryota</taxon>
        <taxon>Fungi</taxon>
        <taxon>Fungi incertae sedis</taxon>
        <taxon>Mucoromycota</taxon>
        <taxon>Glomeromycotina</taxon>
        <taxon>Glomeromycetes</taxon>
        <taxon>Diversisporales</taxon>
        <taxon>Diversisporaceae</taxon>
        <taxon>Diversispora</taxon>
    </lineage>
</organism>
<comment type="caution">
    <text evidence="1">The sequence shown here is derived from an EMBL/GenBank/DDBJ whole genome shotgun (WGS) entry which is preliminary data.</text>
</comment>
<sequence length="187" mass="21728">MRRRHFGGDLVGQNYLGDCYCYRNGIGTIKDEMKAINDKNKAFQWYMKSAEEILVIVMKMGMELPKMKRKHFSDTRNQLKEKIVMHRHHLEITIKIKKTKDEEKIFQWYLKSNEERNSDGQNKLGYCYLLGIGTTKDDGKAFQYLANCYFYGIGTTKDNYVGANIGSNSLDSSGTIGDTQRQRNHIM</sequence>
<dbReference type="EMBL" id="PQFF01000051">
    <property type="protein sequence ID" value="RHZ86109.1"/>
    <property type="molecule type" value="Genomic_DNA"/>
</dbReference>
<dbReference type="PANTHER" id="PTHR43628:SF1">
    <property type="entry name" value="CHITIN SYNTHASE REGULATORY FACTOR 2-RELATED"/>
    <property type="match status" value="1"/>
</dbReference>
<dbReference type="InterPro" id="IPR011990">
    <property type="entry name" value="TPR-like_helical_dom_sf"/>
</dbReference>
<protein>
    <submittedName>
        <fullName evidence="1">Uncharacterized protein</fullName>
    </submittedName>
</protein>
<dbReference type="SUPFAM" id="SSF81901">
    <property type="entry name" value="HCP-like"/>
    <property type="match status" value="1"/>
</dbReference>
<dbReference type="Pfam" id="PF08238">
    <property type="entry name" value="Sel1"/>
    <property type="match status" value="2"/>
</dbReference>
<evidence type="ECO:0000313" key="1">
    <source>
        <dbReference type="EMBL" id="RHZ86109.1"/>
    </source>
</evidence>
<name>A0A397JCN2_9GLOM</name>
<reference evidence="1 2" key="1">
    <citation type="submission" date="2018-08" db="EMBL/GenBank/DDBJ databases">
        <title>Genome and evolution of the arbuscular mycorrhizal fungus Diversispora epigaea (formerly Glomus versiforme) and its bacterial endosymbionts.</title>
        <authorList>
            <person name="Sun X."/>
            <person name="Fei Z."/>
            <person name="Harrison M."/>
        </authorList>
    </citation>
    <scope>NUCLEOTIDE SEQUENCE [LARGE SCALE GENOMIC DNA]</scope>
    <source>
        <strain evidence="1 2">IT104</strain>
    </source>
</reference>
<keyword evidence="2" id="KW-1185">Reference proteome</keyword>
<dbReference type="InterPro" id="IPR006597">
    <property type="entry name" value="Sel1-like"/>
</dbReference>
<proteinExistence type="predicted"/>
<evidence type="ECO:0000313" key="2">
    <source>
        <dbReference type="Proteomes" id="UP000266861"/>
    </source>
</evidence>
<dbReference type="Gene3D" id="1.25.40.10">
    <property type="entry name" value="Tetratricopeptide repeat domain"/>
    <property type="match status" value="1"/>
</dbReference>
<gene>
    <name evidence="1" type="ORF">Glove_54g94</name>
</gene>